<keyword evidence="1" id="KW-0808">Transferase</keyword>
<dbReference type="AlphaFoldDB" id="A0A5R9GK35"/>
<dbReference type="EMBL" id="VCIW01000002">
    <property type="protein sequence ID" value="TLS53303.1"/>
    <property type="molecule type" value="Genomic_DNA"/>
</dbReference>
<dbReference type="OrthoDB" id="2615562at2"/>
<evidence type="ECO:0000313" key="1">
    <source>
        <dbReference type="EMBL" id="TLS53303.1"/>
    </source>
</evidence>
<dbReference type="CDD" id="cd02440">
    <property type="entry name" value="AdoMet_MTases"/>
    <property type="match status" value="1"/>
</dbReference>
<dbReference type="SUPFAM" id="SSF53335">
    <property type="entry name" value="S-adenosyl-L-methionine-dependent methyltransferases"/>
    <property type="match status" value="1"/>
</dbReference>
<gene>
    <name evidence="1" type="ORF">FE782_03230</name>
</gene>
<keyword evidence="2" id="KW-1185">Reference proteome</keyword>
<dbReference type="Proteomes" id="UP000309676">
    <property type="component" value="Unassembled WGS sequence"/>
</dbReference>
<reference evidence="1 2" key="1">
    <citation type="submission" date="2019-05" db="EMBL/GenBank/DDBJ databases">
        <authorList>
            <person name="Narsing Rao M.P."/>
            <person name="Li W.J."/>
        </authorList>
    </citation>
    <scope>NUCLEOTIDE SEQUENCE [LARGE SCALE GENOMIC DNA]</scope>
    <source>
        <strain evidence="1 2">SYSU_K30003</strain>
    </source>
</reference>
<accession>A0A5R9GK35</accession>
<comment type="caution">
    <text evidence="1">The sequence shown here is derived from an EMBL/GenBank/DDBJ whole genome shotgun (WGS) entry which is preliminary data.</text>
</comment>
<dbReference type="GO" id="GO:0032259">
    <property type="term" value="P:methylation"/>
    <property type="evidence" value="ECO:0007669"/>
    <property type="project" value="UniProtKB-KW"/>
</dbReference>
<dbReference type="InterPro" id="IPR029063">
    <property type="entry name" value="SAM-dependent_MTases_sf"/>
</dbReference>
<organism evidence="1 2">
    <name type="scientific">Paenibacillus antri</name>
    <dbReference type="NCBI Taxonomy" id="2582848"/>
    <lineage>
        <taxon>Bacteria</taxon>
        <taxon>Bacillati</taxon>
        <taxon>Bacillota</taxon>
        <taxon>Bacilli</taxon>
        <taxon>Bacillales</taxon>
        <taxon>Paenibacillaceae</taxon>
        <taxon>Paenibacillus</taxon>
    </lineage>
</organism>
<dbReference type="Gene3D" id="3.40.50.150">
    <property type="entry name" value="Vaccinia Virus protein VP39"/>
    <property type="match status" value="1"/>
</dbReference>
<dbReference type="RefSeq" id="WP_138192471.1">
    <property type="nucleotide sequence ID" value="NZ_VCIW01000002.1"/>
</dbReference>
<name>A0A5R9GK35_9BACL</name>
<keyword evidence="1" id="KW-0489">Methyltransferase</keyword>
<sequence length="219" mass="25285">MYLQFALELVPLAKGADNAVREEADNAFREHYRKLREFLIRTNGQAIFAKYKENAYLFDVVCAQYSPEFQANTMGIAGLTLKEPILDIGCGKDANLVRFLRMNGFQAYGIDRSVETTEYTTKANWFEFSLQPNYWGTVFSHMAFSNHFGHHLLRRDGDYRAYMQNFIEILQSLKVGGTFIFSPTIPFLEKAMENDSNFRLVRYEEQTAAIMRLHGVKGK</sequence>
<protein>
    <submittedName>
        <fullName evidence="1">Class I SAM-dependent methyltransferase</fullName>
    </submittedName>
</protein>
<dbReference type="GO" id="GO:0008168">
    <property type="term" value="F:methyltransferase activity"/>
    <property type="evidence" value="ECO:0007669"/>
    <property type="project" value="UniProtKB-KW"/>
</dbReference>
<evidence type="ECO:0000313" key="2">
    <source>
        <dbReference type="Proteomes" id="UP000309676"/>
    </source>
</evidence>
<proteinExistence type="predicted"/>